<comment type="function">
    <text evidence="1">Possible endonuclease which induces a single-strand cut and initiates DNA replication.</text>
</comment>
<dbReference type="Proteomes" id="UP000264980">
    <property type="component" value="Chromosome"/>
</dbReference>
<evidence type="ECO:0000256" key="4">
    <source>
        <dbReference type="ARBA" id="ARBA00022722"/>
    </source>
</evidence>
<dbReference type="InterPro" id="IPR008766">
    <property type="entry name" value="Replication_gene_A-like"/>
</dbReference>
<proteinExistence type="inferred from homology"/>
<keyword evidence="4" id="KW-0540">Nuclease</keyword>
<dbReference type="Pfam" id="PF05840">
    <property type="entry name" value="Phage_GPA"/>
    <property type="match status" value="1"/>
</dbReference>
<keyword evidence="3" id="KW-0235">DNA replication</keyword>
<evidence type="ECO:0000256" key="1">
    <source>
        <dbReference type="ARBA" id="ARBA00003293"/>
    </source>
</evidence>
<dbReference type="GO" id="GO:0016787">
    <property type="term" value="F:hydrolase activity"/>
    <property type="evidence" value="ECO:0007669"/>
    <property type="project" value="UniProtKB-KW"/>
</dbReference>
<evidence type="ECO:0000313" key="9">
    <source>
        <dbReference type="Proteomes" id="UP000264980"/>
    </source>
</evidence>
<feature type="domain" description="Replication gene A protein-like" evidence="7">
    <location>
        <begin position="18"/>
        <end position="71"/>
    </location>
</feature>
<comment type="similarity">
    <text evidence="2">Belongs to the phage GPA family.</text>
</comment>
<protein>
    <recommendedName>
        <fullName evidence="7">Replication gene A protein-like domain-containing protein</fullName>
    </recommendedName>
</protein>
<evidence type="ECO:0000256" key="6">
    <source>
        <dbReference type="ARBA" id="ARBA00022801"/>
    </source>
</evidence>
<dbReference type="AlphaFoldDB" id="A0A345CZP4"/>
<keyword evidence="6" id="KW-0378">Hydrolase</keyword>
<evidence type="ECO:0000256" key="5">
    <source>
        <dbReference type="ARBA" id="ARBA00022759"/>
    </source>
</evidence>
<reference evidence="8 9" key="1">
    <citation type="submission" date="2016-01" db="EMBL/GenBank/DDBJ databases">
        <authorList>
            <person name="Oliw E.H."/>
        </authorList>
    </citation>
    <scope>NUCLEOTIDE SEQUENCE [LARGE SCALE GENOMIC DNA]</scope>
    <source>
        <strain evidence="8 9">MDcuke</strain>
    </source>
</reference>
<name>A0A345CZP4_9GAMM</name>
<evidence type="ECO:0000259" key="7">
    <source>
        <dbReference type="Pfam" id="PF05840"/>
    </source>
</evidence>
<gene>
    <name evidence="8" type="ORF">AV903_23720</name>
</gene>
<accession>A0A345CZP4</accession>
<dbReference type="GO" id="GO:0004519">
    <property type="term" value="F:endonuclease activity"/>
    <property type="evidence" value="ECO:0007669"/>
    <property type="project" value="UniProtKB-KW"/>
</dbReference>
<organism evidence="8 9">
    <name type="scientific">Erwinia tracheiphila</name>
    <dbReference type="NCBI Taxonomy" id="65700"/>
    <lineage>
        <taxon>Bacteria</taxon>
        <taxon>Pseudomonadati</taxon>
        <taxon>Pseudomonadota</taxon>
        <taxon>Gammaproteobacteria</taxon>
        <taxon>Enterobacterales</taxon>
        <taxon>Erwiniaceae</taxon>
        <taxon>Erwinia</taxon>
    </lineage>
</organism>
<evidence type="ECO:0000313" key="8">
    <source>
        <dbReference type="EMBL" id="AXF78911.1"/>
    </source>
</evidence>
<dbReference type="RefSeq" id="WP_082103848.1">
    <property type="nucleotide sequence ID" value="NZ_CP089932.1"/>
</dbReference>
<dbReference type="EMBL" id="CP013970">
    <property type="protein sequence ID" value="AXF78911.1"/>
    <property type="molecule type" value="Genomic_DNA"/>
</dbReference>
<sequence length="76" mass="8922">MCIRSCCLAGFLSEHVCPRLASPSWWLRRLRRVHDQWREHLQIAVGYVHKKSASYCSEPTLKEKNSVRKRNPTVNT</sequence>
<keyword evidence="5" id="KW-0255">Endonuclease</keyword>
<evidence type="ECO:0000256" key="3">
    <source>
        <dbReference type="ARBA" id="ARBA00022705"/>
    </source>
</evidence>
<dbReference type="GO" id="GO:0006260">
    <property type="term" value="P:DNA replication"/>
    <property type="evidence" value="ECO:0007669"/>
    <property type="project" value="UniProtKB-KW"/>
</dbReference>
<evidence type="ECO:0000256" key="2">
    <source>
        <dbReference type="ARBA" id="ARBA00009260"/>
    </source>
</evidence>